<evidence type="ECO:0000256" key="2">
    <source>
        <dbReference type="ARBA" id="ARBA00022801"/>
    </source>
</evidence>
<dbReference type="Pfam" id="PF00933">
    <property type="entry name" value="Glyco_hydro_3"/>
    <property type="match status" value="1"/>
</dbReference>
<dbReference type="PANTHER" id="PTHR42715">
    <property type="entry name" value="BETA-GLUCOSIDASE"/>
    <property type="match status" value="1"/>
</dbReference>
<dbReference type="PANTHER" id="PTHR42715:SF10">
    <property type="entry name" value="BETA-GLUCOSIDASE"/>
    <property type="match status" value="1"/>
</dbReference>
<protein>
    <submittedName>
        <fullName evidence="5">Beta-glucosidase</fullName>
    </submittedName>
</protein>
<evidence type="ECO:0000259" key="4">
    <source>
        <dbReference type="SMART" id="SM01217"/>
    </source>
</evidence>
<dbReference type="InterPro" id="IPR050288">
    <property type="entry name" value="Cellulose_deg_GH3"/>
</dbReference>
<dbReference type="InterPro" id="IPR036962">
    <property type="entry name" value="Glyco_hydro_3_N_sf"/>
</dbReference>
<dbReference type="Pfam" id="PF14310">
    <property type="entry name" value="Fn3-like"/>
    <property type="match status" value="1"/>
</dbReference>
<dbReference type="InterPro" id="IPR036881">
    <property type="entry name" value="Glyco_hydro_3_C_sf"/>
</dbReference>
<dbReference type="Proteomes" id="UP001556118">
    <property type="component" value="Unassembled WGS sequence"/>
</dbReference>
<dbReference type="InterPro" id="IPR026891">
    <property type="entry name" value="Fn3-like"/>
</dbReference>
<gene>
    <name evidence="5" type="ORF">ABUH87_15740</name>
</gene>
<comment type="caution">
    <text evidence="5">The sequence shown here is derived from an EMBL/GenBank/DDBJ whole genome shotgun (WGS) entry which is preliminary data.</text>
</comment>
<feature type="domain" description="Fibronectin type III-like" evidence="4">
    <location>
        <begin position="646"/>
        <end position="711"/>
    </location>
</feature>
<dbReference type="InterPro" id="IPR002772">
    <property type="entry name" value="Glyco_hydro_3_C"/>
</dbReference>
<keyword evidence="3" id="KW-0732">Signal</keyword>
<dbReference type="SUPFAM" id="SSF51445">
    <property type="entry name" value="(Trans)glycosidases"/>
    <property type="match status" value="1"/>
</dbReference>
<feature type="signal peptide" evidence="3">
    <location>
        <begin position="1"/>
        <end position="24"/>
    </location>
</feature>
<name>A0ABV3RES5_9SPHN</name>
<evidence type="ECO:0000256" key="1">
    <source>
        <dbReference type="ARBA" id="ARBA00005336"/>
    </source>
</evidence>
<accession>A0ABV3RES5</accession>
<dbReference type="PRINTS" id="PR00133">
    <property type="entry name" value="GLHYDRLASE3"/>
</dbReference>
<dbReference type="Gene3D" id="2.60.40.10">
    <property type="entry name" value="Immunoglobulins"/>
    <property type="match status" value="1"/>
</dbReference>
<proteinExistence type="inferred from homology"/>
<comment type="similarity">
    <text evidence="1">Belongs to the glycosyl hydrolase 3 family.</text>
</comment>
<dbReference type="Gene3D" id="3.40.50.1700">
    <property type="entry name" value="Glycoside hydrolase family 3 C-terminal domain"/>
    <property type="match status" value="1"/>
</dbReference>
<organism evidence="5 6">
    <name type="scientific">Novosphingobium rhizovicinum</name>
    <dbReference type="NCBI Taxonomy" id="3228928"/>
    <lineage>
        <taxon>Bacteria</taxon>
        <taxon>Pseudomonadati</taxon>
        <taxon>Pseudomonadota</taxon>
        <taxon>Alphaproteobacteria</taxon>
        <taxon>Sphingomonadales</taxon>
        <taxon>Sphingomonadaceae</taxon>
        <taxon>Novosphingobium</taxon>
    </lineage>
</organism>
<evidence type="ECO:0000313" key="5">
    <source>
        <dbReference type="EMBL" id="MEW9856591.1"/>
    </source>
</evidence>
<dbReference type="InterPro" id="IPR013783">
    <property type="entry name" value="Ig-like_fold"/>
</dbReference>
<keyword evidence="6" id="KW-1185">Reference proteome</keyword>
<dbReference type="Gene3D" id="3.20.20.300">
    <property type="entry name" value="Glycoside hydrolase, family 3, N-terminal domain"/>
    <property type="match status" value="1"/>
</dbReference>
<evidence type="ECO:0000256" key="3">
    <source>
        <dbReference type="SAM" id="SignalP"/>
    </source>
</evidence>
<dbReference type="RefSeq" id="WP_367775051.1">
    <property type="nucleotide sequence ID" value="NZ_JBFNXR010000052.1"/>
</dbReference>
<keyword evidence="2" id="KW-0378">Hydrolase</keyword>
<evidence type="ECO:0000313" key="6">
    <source>
        <dbReference type="Proteomes" id="UP001556118"/>
    </source>
</evidence>
<reference evidence="5 6" key="1">
    <citation type="submission" date="2024-06" db="EMBL/GenBank/DDBJ databases">
        <title>Novosphingobium rhizovicinus M1R2S20.</title>
        <authorList>
            <person name="Sun J.-Q."/>
        </authorList>
    </citation>
    <scope>NUCLEOTIDE SEQUENCE [LARGE SCALE GENOMIC DNA]</scope>
    <source>
        <strain evidence="5 6">M1R2S20</strain>
    </source>
</reference>
<feature type="chain" id="PRO_5046750644" evidence="3">
    <location>
        <begin position="25"/>
        <end position="735"/>
    </location>
</feature>
<dbReference type="EMBL" id="JBFNXR010000052">
    <property type="protein sequence ID" value="MEW9856591.1"/>
    <property type="molecule type" value="Genomic_DNA"/>
</dbReference>
<dbReference type="Pfam" id="PF01915">
    <property type="entry name" value="Glyco_hydro_3_C"/>
    <property type="match status" value="1"/>
</dbReference>
<dbReference type="SMART" id="SM01217">
    <property type="entry name" value="Fn3_like"/>
    <property type="match status" value="1"/>
</dbReference>
<dbReference type="InterPro" id="IPR001764">
    <property type="entry name" value="Glyco_hydro_3_N"/>
</dbReference>
<sequence>MKRIGKIISLALIATALTGPSAVAQSADPDAQAAATLAQMTQEEKLSMLQGFVPQTWPAGTFPADLPKGAGYVPGVPRLGIPALAESDASLGVANMGGLMRTNDEATAMPAGLTMASTWNPALIEQVGRAMGAEARAKGFNVLLAGGINLVRDPRGGRAFEYFSEDPLLTGILGGYSVRGVQSNGIVSTVKHYALNANETGRSFADVRMDEPAMRESDLLAFQIAIEIGEPGSVMCAYNKVNTTYACENGFLLNDVLRGDWGYKGWVMSDWGAVHSVSIDKGLDQESGTQPRHTPWFGQRLKDALAAGTVTWADVDRSVSRILRTMYALGVADDSPVAGKPIYFAPHLDLAQRVAEQGTVLLKNENGILPIAAGAKRILVVGGHADVGVPAGAGSSQVWPVGGSPLRLRYDEKEYHFRLYMPSPPVAALKEQFPQAAISFDDGSDPARAAQAARGADVVVVFAEQFRREGRDVPDLSLPDNQDALIESVAAANGRTVVVLETGGPVAMPWIDKVPAVLQAWYPGNRGGEATARILSGAVNPSGHLPVTFPVAAAQLPNPVLPGQNLIDAAGGKDVRTLPKEQQVLPITFPEGSDVGYRWYAQKGLKPLFPFGHGLSYTTFDTSRPKLSGMTATFNVRNTGKRAGADVSQLYLVSQAGQPQQRLIGFQRVELKAGETKQVTVNIDPRLLADWKNGGWHMPAGKYSFAVGKSADRLGPVTEISLPGRTWRDNGASER</sequence>
<dbReference type="InterPro" id="IPR017853">
    <property type="entry name" value="GH"/>
</dbReference>
<dbReference type="SUPFAM" id="SSF52279">
    <property type="entry name" value="Beta-D-glucan exohydrolase, C-terminal domain"/>
    <property type="match status" value="1"/>
</dbReference>